<dbReference type="RefSeq" id="WP_073272021.1">
    <property type="nucleotide sequence ID" value="NZ_FQTU01000020.1"/>
</dbReference>
<dbReference type="EMBL" id="FQTU01000020">
    <property type="protein sequence ID" value="SHF22128.1"/>
    <property type="molecule type" value="Genomic_DNA"/>
</dbReference>
<dbReference type="PANTHER" id="PTHR43404">
    <property type="entry name" value="LIPOPOLYSACCHARIDE CHOLINEPHOSPHOTRANSFERASE LICD"/>
    <property type="match status" value="1"/>
</dbReference>
<organism evidence="2 3">
    <name type="scientific">Alkalibacter saccharofermentans DSM 14828</name>
    <dbReference type="NCBI Taxonomy" id="1120975"/>
    <lineage>
        <taxon>Bacteria</taxon>
        <taxon>Bacillati</taxon>
        <taxon>Bacillota</taxon>
        <taxon>Clostridia</taxon>
        <taxon>Eubacteriales</taxon>
        <taxon>Eubacteriaceae</taxon>
        <taxon>Alkalibacter</taxon>
    </lineage>
</organism>
<name>A0A1M4ZVT3_9FIRM</name>
<dbReference type="PANTHER" id="PTHR43404:SF2">
    <property type="entry name" value="LIPOPOLYSACCHARIDE CHOLINEPHOSPHOTRANSFERASE LICD"/>
    <property type="match status" value="1"/>
</dbReference>
<dbReference type="STRING" id="1120975.SAMN02746064_02159"/>
<reference evidence="2 3" key="1">
    <citation type="submission" date="2016-11" db="EMBL/GenBank/DDBJ databases">
        <authorList>
            <person name="Jaros S."/>
            <person name="Januszkiewicz K."/>
            <person name="Wedrychowicz H."/>
        </authorList>
    </citation>
    <scope>NUCLEOTIDE SEQUENCE [LARGE SCALE GENOMIC DNA]</scope>
    <source>
        <strain evidence="2 3">DSM 14828</strain>
    </source>
</reference>
<evidence type="ECO:0000313" key="2">
    <source>
        <dbReference type="EMBL" id="SHF22128.1"/>
    </source>
</evidence>
<feature type="domain" description="LicD/FKTN/FKRP nucleotidyltransferase" evidence="1">
    <location>
        <begin position="24"/>
        <end position="248"/>
    </location>
</feature>
<dbReference type="InterPro" id="IPR052942">
    <property type="entry name" value="LPS_cholinephosphotransferase"/>
</dbReference>
<dbReference type="Pfam" id="PF04991">
    <property type="entry name" value="LicD"/>
    <property type="match status" value="1"/>
</dbReference>
<sequence length="276" mass="32642">MDNNKIKKLKKLELEILKYIDELCKQHSLNYYLVGGTLLGAIRHKGFIPWDDDIDIGMMRDDYNKLIYLLAEDQSDKYFVQNFQTDPEYPRYITKIRLNGTQFIEGHLKDYNMHHGIFIDIFPLDKIKDKNDKKLDFRVNCAKKVLTLRTIRNGHIEHMSKNKRIVAKILRPLTFLIPLRFYDSLIDYIYGYENGGDSNYVTNFSSQYGWRKQTFPIDVYGEGTYLEFEGHQFMAPDKWEVILKSLYGDYMKLPPEEKRNSGHDVVHIDLGKYAEN</sequence>
<evidence type="ECO:0000313" key="3">
    <source>
        <dbReference type="Proteomes" id="UP000184251"/>
    </source>
</evidence>
<dbReference type="GO" id="GO:0009100">
    <property type="term" value="P:glycoprotein metabolic process"/>
    <property type="evidence" value="ECO:0007669"/>
    <property type="project" value="UniProtKB-ARBA"/>
</dbReference>
<proteinExistence type="predicted"/>
<protein>
    <submittedName>
        <fullName evidence="2">Lipopolysaccharide cholinephosphotransferase</fullName>
    </submittedName>
</protein>
<keyword evidence="2" id="KW-0808">Transferase</keyword>
<dbReference type="InterPro" id="IPR007074">
    <property type="entry name" value="LicD/FKTN/FKRP_NTP_transf"/>
</dbReference>
<accession>A0A1M4ZVT3</accession>
<dbReference type="AlphaFoldDB" id="A0A1M4ZVT3"/>
<evidence type="ECO:0000259" key="1">
    <source>
        <dbReference type="Pfam" id="PF04991"/>
    </source>
</evidence>
<dbReference type="GO" id="GO:0016740">
    <property type="term" value="F:transferase activity"/>
    <property type="evidence" value="ECO:0007669"/>
    <property type="project" value="UniProtKB-KW"/>
</dbReference>
<keyword evidence="3" id="KW-1185">Reference proteome</keyword>
<gene>
    <name evidence="2" type="ORF">SAMN02746064_02159</name>
</gene>
<dbReference type="Proteomes" id="UP000184251">
    <property type="component" value="Unassembled WGS sequence"/>
</dbReference>
<dbReference type="OrthoDB" id="9786100at2"/>